<feature type="chain" id="PRO_5003454358" description="Ig-like domain-containing protein" evidence="8">
    <location>
        <begin position="25"/>
        <end position="305"/>
    </location>
</feature>
<sequence>MTQEDWALWLPSALLLLWVPGCLMLSGPSTVTGIVGESLSVQCRYEEKFKESNKYWCREPALRPCYKIVETSGSEREKRRRRVSISDHPAQLSFTVTMTNLTVEDAGKYWCGIDITWLRDALLPFDPTFQVVVSVSPAPARMSSTPTSTTTSTTTTVLFTRLATAGATHSRSSQEKSSQSQGPGILVLLSLLAVLLLLLVGASLLVWRMVRRQVKVAENAELSQNSSWGNEPSEPCYENLELQTHPPEGTLKQRDMEVEYSLVAVPRAEPYYASVTFVCQSQDSEATSMPPKRPQEEPEYSVIKK</sequence>
<dbReference type="InterPro" id="IPR007110">
    <property type="entry name" value="Ig-like_dom"/>
</dbReference>
<dbReference type="InterPro" id="IPR050671">
    <property type="entry name" value="CD300_family_receptors"/>
</dbReference>
<keyword evidence="5" id="KW-1015">Disulfide bond</keyword>
<dbReference type="InParanoid" id="G3SRX5"/>
<dbReference type="GeneTree" id="ENSGT00940000163981"/>
<evidence type="ECO:0000313" key="11">
    <source>
        <dbReference type="Proteomes" id="UP000007646"/>
    </source>
</evidence>
<reference evidence="10 11" key="1">
    <citation type="submission" date="2009-06" db="EMBL/GenBank/DDBJ databases">
        <title>The Genome Sequence of Loxodonta africana (African elephant).</title>
        <authorList>
            <person name="Di Palma F."/>
            <person name="Heiman D."/>
            <person name="Young S."/>
            <person name="Johnson J."/>
            <person name="Lander E.S."/>
            <person name="Lindblad-Toh K."/>
        </authorList>
    </citation>
    <scope>NUCLEOTIDE SEQUENCE [LARGE SCALE GENOMIC DNA]</scope>
    <source>
        <strain evidence="10 11">Isolate ISIS603380</strain>
    </source>
</reference>
<dbReference type="AlphaFoldDB" id="G3SRX5"/>
<feature type="domain" description="Ig-like" evidence="9">
    <location>
        <begin position="20"/>
        <end position="111"/>
    </location>
</feature>
<dbReference type="InterPro" id="IPR013106">
    <property type="entry name" value="Ig_V-set"/>
</dbReference>
<dbReference type="OMA" id="YANMELQ"/>
<keyword evidence="3 8" id="KW-0732">Signal</keyword>
<name>G3SRX5_LOXAF</name>
<evidence type="ECO:0000256" key="7">
    <source>
        <dbReference type="SAM" id="Phobius"/>
    </source>
</evidence>
<dbReference type="Ensembl" id="ENSLAFT00000003208.3">
    <property type="protein sequence ID" value="ENSLAFP00000002666.3"/>
    <property type="gene ID" value="ENSLAFG00000003208.3"/>
</dbReference>
<dbReference type="Gene3D" id="2.60.40.10">
    <property type="entry name" value="Immunoglobulins"/>
    <property type="match status" value="1"/>
</dbReference>
<evidence type="ECO:0000259" key="9">
    <source>
        <dbReference type="PROSITE" id="PS50835"/>
    </source>
</evidence>
<reference evidence="10" key="2">
    <citation type="submission" date="2025-08" db="UniProtKB">
        <authorList>
            <consortium name="Ensembl"/>
        </authorList>
    </citation>
    <scope>IDENTIFICATION</scope>
    <source>
        <strain evidence="10">Isolate ISIS603380</strain>
    </source>
</reference>
<dbReference type="FunCoup" id="G3SRX5">
    <property type="interactions" value="50"/>
</dbReference>
<protein>
    <recommendedName>
        <fullName evidence="9">Ig-like domain-containing protein</fullName>
    </recommendedName>
</protein>
<organism evidence="10 11">
    <name type="scientific">Loxodonta africana</name>
    <name type="common">African elephant</name>
    <dbReference type="NCBI Taxonomy" id="9785"/>
    <lineage>
        <taxon>Eukaryota</taxon>
        <taxon>Metazoa</taxon>
        <taxon>Chordata</taxon>
        <taxon>Craniata</taxon>
        <taxon>Vertebrata</taxon>
        <taxon>Euteleostomi</taxon>
        <taxon>Mammalia</taxon>
        <taxon>Eutheria</taxon>
        <taxon>Afrotheria</taxon>
        <taxon>Proboscidea</taxon>
        <taxon>Elephantidae</taxon>
        <taxon>Loxodonta</taxon>
    </lineage>
</organism>
<evidence type="ECO:0000256" key="5">
    <source>
        <dbReference type="ARBA" id="ARBA00023157"/>
    </source>
</evidence>
<dbReference type="Pfam" id="PF15330">
    <property type="entry name" value="SIT"/>
    <property type="match status" value="1"/>
</dbReference>
<keyword evidence="2 7" id="KW-0812">Transmembrane</keyword>
<feature type="transmembrane region" description="Helical" evidence="7">
    <location>
        <begin position="185"/>
        <end position="207"/>
    </location>
</feature>
<feature type="region of interest" description="Disordered" evidence="6">
    <location>
        <begin position="283"/>
        <end position="305"/>
    </location>
</feature>
<dbReference type="PANTHER" id="PTHR11860:SF115">
    <property type="entry name" value="IMMUNOGLOBULIN SUBTYPE DOMAIN-CONTAINING PROTEIN"/>
    <property type="match status" value="1"/>
</dbReference>
<evidence type="ECO:0000256" key="6">
    <source>
        <dbReference type="SAM" id="MobiDB-lite"/>
    </source>
</evidence>
<proteinExistence type="predicted"/>
<keyword evidence="7" id="KW-1133">Transmembrane helix</keyword>
<dbReference type="GO" id="GO:0005886">
    <property type="term" value="C:plasma membrane"/>
    <property type="evidence" value="ECO:0007669"/>
    <property type="project" value="TreeGrafter"/>
</dbReference>
<dbReference type="SUPFAM" id="SSF48726">
    <property type="entry name" value="Immunoglobulin"/>
    <property type="match status" value="1"/>
</dbReference>
<evidence type="ECO:0000256" key="1">
    <source>
        <dbReference type="ARBA" id="ARBA00004370"/>
    </source>
</evidence>
<evidence type="ECO:0000256" key="8">
    <source>
        <dbReference type="SAM" id="SignalP"/>
    </source>
</evidence>
<dbReference type="FunFam" id="2.60.40.10:FF:000370">
    <property type="entry name" value="CMRF35-like molecule 1"/>
    <property type="match status" value="1"/>
</dbReference>
<evidence type="ECO:0000256" key="4">
    <source>
        <dbReference type="ARBA" id="ARBA00023136"/>
    </source>
</evidence>
<accession>G3SRX5</accession>
<keyword evidence="4 7" id="KW-0472">Membrane</keyword>
<dbReference type="InterPro" id="IPR036179">
    <property type="entry name" value="Ig-like_dom_sf"/>
</dbReference>
<dbReference type="PROSITE" id="PS50835">
    <property type="entry name" value="IG_LIKE"/>
    <property type="match status" value="1"/>
</dbReference>
<dbReference type="GO" id="GO:0004888">
    <property type="term" value="F:transmembrane signaling receptor activity"/>
    <property type="evidence" value="ECO:0007669"/>
    <property type="project" value="TreeGrafter"/>
</dbReference>
<dbReference type="SMART" id="SM00409">
    <property type="entry name" value="IG"/>
    <property type="match status" value="1"/>
</dbReference>
<dbReference type="CDD" id="cd05716">
    <property type="entry name" value="IgV_pIgR_like"/>
    <property type="match status" value="1"/>
</dbReference>
<dbReference type="eggNOG" id="ENOG502S7MA">
    <property type="taxonomic scope" value="Eukaryota"/>
</dbReference>
<evidence type="ECO:0000256" key="2">
    <source>
        <dbReference type="ARBA" id="ARBA00022692"/>
    </source>
</evidence>
<dbReference type="SMART" id="SM00406">
    <property type="entry name" value="IGv"/>
    <property type="match status" value="1"/>
</dbReference>
<feature type="signal peptide" evidence="8">
    <location>
        <begin position="1"/>
        <end position="24"/>
    </location>
</feature>
<reference evidence="10" key="3">
    <citation type="submission" date="2025-09" db="UniProtKB">
        <authorList>
            <consortium name="Ensembl"/>
        </authorList>
    </citation>
    <scope>IDENTIFICATION</scope>
    <source>
        <strain evidence="10">Isolate ISIS603380</strain>
    </source>
</reference>
<comment type="subcellular location">
    <subcellularLocation>
        <location evidence="1">Membrane</location>
    </subcellularLocation>
</comment>
<dbReference type="Pfam" id="PF07686">
    <property type="entry name" value="V-set"/>
    <property type="match status" value="1"/>
</dbReference>
<evidence type="ECO:0000256" key="3">
    <source>
        <dbReference type="ARBA" id="ARBA00022729"/>
    </source>
</evidence>
<dbReference type="Proteomes" id="UP000007646">
    <property type="component" value="Unassembled WGS sequence"/>
</dbReference>
<dbReference type="InterPro" id="IPR013783">
    <property type="entry name" value="Ig-like_fold"/>
</dbReference>
<evidence type="ECO:0000313" key="10">
    <source>
        <dbReference type="Ensembl" id="ENSLAFP00000002666.3"/>
    </source>
</evidence>
<dbReference type="InterPro" id="IPR003599">
    <property type="entry name" value="Ig_sub"/>
</dbReference>
<dbReference type="STRING" id="9785.ENSLAFP00000002666"/>
<dbReference type="PANTHER" id="PTHR11860">
    <property type="entry name" value="POLYMERIC-IMMUNOGLOBULIN RECEPTOR"/>
    <property type="match status" value="1"/>
</dbReference>
<keyword evidence="11" id="KW-1185">Reference proteome</keyword>
<dbReference type="HOGENOM" id="CLU_051023_0_0_1"/>